<dbReference type="GO" id="GO:0005085">
    <property type="term" value="F:guanyl-nucleotide exchange factor activity"/>
    <property type="evidence" value="ECO:0007669"/>
    <property type="project" value="InterPro"/>
</dbReference>
<feature type="region of interest" description="Disordered" evidence="7">
    <location>
        <begin position="1067"/>
        <end position="1177"/>
    </location>
</feature>
<feature type="compositionally biased region" description="Low complexity" evidence="7">
    <location>
        <begin position="1281"/>
        <end position="1296"/>
    </location>
</feature>
<dbReference type="SMART" id="SM00208">
    <property type="entry name" value="TNFR"/>
    <property type="match status" value="4"/>
</dbReference>
<evidence type="ECO:0000313" key="13">
    <source>
        <dbReference type="Proteomes" id="UP001497482"/>
    </source>
</evidence>
<evidence type="ECO:0000256" key="1">
    <source>
        <dbReference type="ARBA" id="ARBA00022703"/>
    </source>
</evidence>
<dbReference type="InterPro" id="IPR011029">
    <property type="entry name" value="DEATH-like_dom_sf"/>
</dbReference>
<feature type="compositionally biased region" description="Basic and acidic residues" evidence="7">
    <location>
        <begin position="1143"/>
        <end position="1156"/>
    </location>
</feature>
<dbReference type="InterPro" id="IPR000219">
    <property type="entry name" value="DH_dom"/>
</dbReference>
<feature type="disulfide bond" evidence="6">
    <location>
        <begin position="172"/>
        <end position="190"/>
    </location>
</feature>
<evidence type="ECO:0000256" key="6">
    <source>
        <dbReference type="PROSITE-ProRule" id="PRU00206"/>
    </source>
</evidence>
<feature type="transmembrane region" description="Helical" evidence="8">
    <location>
        <begin position="44"/>
        <end position="65"/>
    </location>
</feature>
<dbReference type="GO" id="GO:0030139">
    <property type="term" value="C:endocytic vesicle"/>
    <property type="evidence" value="ECO:0007669"/>
    <property type="project" value="TreeGrafter"/>
</dbReference>
<dbReference type="InterPro" id="IPR000488">
    <property type="entry name" value="Death_dom"/>
</dbReference>
<dbReference type="Gene3D" id="1.10.533.10">
    <property type="entry name" value="Death Domain, Fas"/>
    <property type="match status" value="1"/>
</dbReference>
<feature type="region of interest" description="Disordered" evidence="7">
    <location>
        <begin position="926"/>
        <end position="1025"/>
    </location>
</feature>
<evidence type="ECO:0000259" key="10">
    <source>
        <dbReference type="PROSITE" id="PS50017"/>
    </source>
</evidence>
<dbReference type="Gene3D" id="1.20.900.10">
    <property type="entry name" value="Dbl homology (DH) domain"/>
    <property type="match status" value="1"/>
</dbReference>
<organism evidence="12 13">
    <name type="scientific">Knipowitschia caucasica</name>
    <name type="common">Caucasian dwarf goby</name>
    <name type="synonym">Pomatoschistus caucasicus</name>
    <dbReference type="NCBI Taxonomy" id="637954"/>
    <lineage>
        <taxon>Eukaryota</taxon>
        <taxon>Metazoa</taxon>
        <taxon>Chordata</taxon>
        <taxon>Craniata</taxon>
        <taxon>Vertebrata</taxon>
        <taxon>Euteleostomi</taxon>
        <taxon>Actinopterygii</taxon>
        <taxon>Neopterygii</taxon>
        <taxon>Teleostei</taxon>
        <taxon>Neoteleostei</taxon>
        <taxon>Acanthomorphata</taxon>
        <taxon>Gobiaria</taxon>
        <taxon>Gobiiformes</taxon>
        <taxon>Gobioidei</taxon>
        <taxon>Gobiidae</taxon>
        <taxon>Gobiinae</taxon>
        <taxon>Knipowitschia</taxon>
    </lineage>
</organism>
<feature type="compositionally biased region" description="Polar residues" evidence="7">
    <location>
        <begin position="1226"/>
        <end position="1246"/>
    </location>
</feature>
<gene>
    <name evidence="12" type="ORF">KC01_LOCUS37426</name>
</gene>
<keyword evidence="8" id="KW-0812">Transmembrane</keyword>
<feature type="compositionally biased region" description="Basic and acidic residues" evidence="7">
    <location>
        <begin position="1087"/>
        <end position="1097"/>
    </location>
</feature>
<feature type="compositionally biased region" description="Polar residues" evidence="7">
    <location>
        <begin position="1067"/>
        <end position="1081"/>
    </location>
</feature>
<dbReference type="GO" id="GO:0007266">
    <property type="term" value="P:Rho protein signal transduction"/>
    <property type="evidence" value="ECO:0007669"/>
    <property type="project" value="TreeGrafter"/>
</dbReference>
<dbReference type="GO" id="GO:0045087">
    <property type="term" value="P:innate immune response"/>
    <property type="evidence" value="ECO:0007669"/>
    <property type="project" value="InterPro"/>
</dbReference>
<dbReference type="SUPFAM" id="SSF50729">
    <property type="entry name" value="PH domain-like"/>
    <property type="match status" value="1"/>
</dbReference>
<dbReference type="PROSITE" id="PS50017">
    <property type="entry name" value="DEATH_DOMAIN"/>
    <property type="match status" value="1"/>
</dbReference>
<feature type="compositionally biased region" description="Polar residues" evidence="7">
    <location>
        <begin position="1101"/>
        <end position="1115"/>
    </location>
</feature>
<dbReference type="InterPro" id="IPR011993">
    <property type="entry name" value="PH-like_dom_sf"/>
</dbReference>
<dbReference type="SUPFAM" id="SSF47986">
    <property type="entry name" value="DEATH domain"/>
    <property type="match status" value="1"/>
</dbReference>
<evidence type="ECO:0000256" key="7">
    <source>
        <dbReference type="SAM" id="MobiDB-lite"/>
    </source>
</evidence>
<dbReference type="PANTHER" id="PTHR13217">
    <property type="entry name" value="PLECKSTRIN HOMOLOGY DOMAIN-CONTAINING FAMILY G MEMBER 7"/>
    <property type="match status" value="1"/>
</dbReference>
<proteinExistence type="predicted"/>
<evidence type="ECO:0000313" key="12">
    <source>
        <dbReference type="EMBL" id="CAL1610905.1"/>
    </source>
</evidence>
<feature type="compositionally biased region" description="Basic and acidic residues" evidence="7">
    <location>
        <begin position="1256"/>
        <end position="1276"/>
    </location>
</feature>
<evidence type="ECO:0000256" key="2">
    <source>
        <dbReference type="ARBA" id="ARBA00022729"/>
    </source>
</evidence>
<comment type="caution">
    <text evidence="6">Lacks conserved residue(s) required for the propagation of feature annotation.</text>
</comment>
<feature type="region of interest" description="Disordered" evidence="7">
    <location>
        <begin position="454"/>
        <end position="487"/>
    </location>
</feature>
<keyword evidence="8" id="KW-1133">Transmembrane helix</keyword>
<dbReference type="Proteomes" id="UP001497482">
    <property type="component" value="Chromosome 7"/>
</dbReference>
<feature type="repeat" description="TNFR-Cys" evidence="6">
    <location>
        <begin position="106"/>
        <end position="148"/>
    </location>
</feature>
<keyword evidence="2" id="KW-0732">Signal</keyword>
<dbReference type="EMBL" id="OZ035829">
    <property type="protein sequence ID" value="CAL1610905.1"/>
    <property type="molecule type" value="Genomic_DNA"/>
</dbReference>
<dbReference type="GO" id="GO:0043542">
    <property type="term" value="P:endothelial cell migration"/>
    <property type="evidence" value="ECO:0007669"/>
    <property type="project" value="TreeGrafter"/>
</dbReference>
<feature type="disulfide bond" evidence="6">
    <location>
        <begin position="169"/>
        <end position="182"/>
    </location>
</feature>
<evidence type="ECO:0000256" key="8">
    <source>
        <dbReference type="SAM" id="Phobius"/>
    </source>
</evidence>
<evidence type="ECO:0000256" key="4">
    <source>
        <dbReference type="ARBA" id="ARBA00023157"/>
    </source>
</evidence>
<reference evidence="12 13" key="1">
    <citation type="submission" date="2024-04" db="EMBL/GenBank/DDBJ databases">
        <authorList>
            <person name="Waldvogel A.-M."/>
            <person name="Schoenle A."/>
        </authorList>
    </citation>
    <scope>NUCLEOTIDE SEQUENCE [LARGE SCALE GENOMIC DNA]</scope>
</reference>
<dbReference type="Pfam" id="PF00531">
    <property type="entry name" value="Death"/>
    <property type="match status" value="1"/>
</dbReference>
<feature type="region of interest" description="Disordered" evidence="7">
    <location>
        <begin position="1"/>
        <end position="21"/>
    </location>
</feature>
<dbReference type="GO" id="GO:0005886">
    <property type="term" value="C:plasma membrane"/>
    <property type="evidence" value="ECO:0007669"/>
    <property type="project" value="TreeGrafter"/>
</dbReference>
<dbReference type="SMART" id="SM00005">
    <property type="entry name" value="DEATH"/>
    <property type="match status" value="1"/>
</dbReference>
<keyword evidence="13" id="KW-1185">Reference proteome</keyword>
<name>A0AAV2MC13_KNICA</name>
<dbReference type="Gene3D" id="2.10.50.10">
    <property type="entry name" value="Tumor Necrosis Factor Receptor, subunit A, domain 2"/>
    <property type="match status" value="2"/>
</dbReference>
<evidence type="ECO:0000259" key="11">
    <source>
        <dbReference type="PROSITE" id="PS50050"/>
    </source>
</evidence>
<keyword evidence="1" id="KW-0053">Apoptosis</keyword>
<dbReference type="InterPro" id="IPR040181">
    <property type="entry name" value="PKHG5/7"/>
</dbReference>
<feature type="compositionally biased region" description="Low complexity" evidence="7">
    <location>
        <begin position="1157"/>
        <end position="1169"/>
    </location>
</feature>
<sequence>MDTLLNCSEEKPQRRRSPLAGPLPDSRCFSWQKMEALGNNRRVIILRAPFCWTLLLLLLSIPAAAAHVCEERDYLTNDNICCERCPAGYKLVENCRGQNTRTNCTQCPKGEFMDRVNYSPNCRKCKRCRDFLFEIQISPCVRNKDAVCRCKDGYYRFNIDNLTYECYKCSTCKDNEREVQKCSSVSNTVCECKDNYYRVKNKCVACNNCSSECSVHCPRNKTTKAPPDTSSFLINVIAGVAVAVLFMLVLVVVVTHLATKRQTKKKLLSSSQLEEPPEIYQELTVHCEEPFPGLQYEASPLHNVMNLEASNLPDCVPLELNMPEVIYFLLELVPVHQVKQLVRSLGVSDTVIERAELDHRSSKEAHYQMLRAWAEQGGQLRRGGVQGGVHGGVLHLPQLQELVHKLRLMHLEQTVQELENNLPTGAHLNGAVNGALNGLSLDEVGDTWSLEAEKQREAEGRDHPGDVSPTAETTLHHRGSAESHKKFYSYQRRTKQKVVTDFSTVSKGTSAGAKPRVALRQVLFNQTEKNPAPEVPGQLDLLRHHLEAFSVPVSLGWRWAEQNHGCSLESNWTEIVHSHAVTPLLLFSNLPSIISAHQLFWQEVLFPMLEAVRRTGAPFDPMCLEFRKRFSSYKHYCWEEESTQEFARRLQESNPHFHAFVQWIESHPQANRMRLGDMQAKPHQRITKYPLLLGAILKNTSHEGVQQALRTMLSCVIRFLESINDYMRFKDEELALSISAERVEGYEVEGINEEIDKRVREVSTFDLSCPVSGVGPEVIRRLLLEGNLKIRGRKDNKMEVVALLFSDVLLMTKVQKKGERLKVIRPPLALDKTHCFALKDGCSFVVVEVGELLSVMNVYIFVTGTTNICSDWVFNIQQAKETLREMRDKEKSRQMDKWRLLLESKSQSEVNGNEAETDAFQERIDKENNGPITGPTPVNGPQLSQAVNGPQLSQAVNGPQLSQAAKRPNPALNRKSDRKSFPGRQPVTPGYESIEMAVRSPGFRTNSDSHMEESSCGAETQGMNGKKVNSVPDLKQHFIFNSTTPHSTRPHSMLVGGYPDVDYPVNDHSTLQKTTDTQNPPGLTWRRASEGMNRRAADSVQVAQGTVRNSLSDNATEPKAFSKELRSPGLRRRRPMSTQGPSDMDKPPLQRPEHNRSVSYNSSSDSDSSIPAKRNSLPADKNSFRVLTLNSLLPNMFWSMKDDSQTVSESELPEQKLHNRRATMKAQRSASIPNIVLQEQSLQRPTRSPLEGLLNRAKERGRDSMRRDSCVKEPVSRLKVPRSPSVSTSPSPTPSEASRESEWEEEVELLRHRVLSVSQGWREQLVDGDDDWRRSPMFSDGVNVDWAGWCLDDEDLMDHLQPGTEGLLEGINKSLASMDLQERPELPKHEDGECSQQILHLFEPGCL</sequence>
<dbReference type="Pfam" id="PF00020">
    <property type="entry name" value="TNFR_c6"/>
    <property type="match status" value="2"/>
</dbReference>
<keyword evidence="5" id="KW-0325">Glycoprotein</keyword>
<feature type="compositionally biased region" description="Basic and acidic residues" evidence="7">
    <location>
        <begin position="454"/>
        <end position="465"/>
    </location>
</feature>
<dbReference type="InterPro" id="IPR035899">
    <property type="entry name" value="DBL_dom_sf"/>
</dbReference>
<keyword evidence="3" id="KW-0677">Repeat</keyword>
<dbReference type="InterPro" id="IPR033995">
    <property type="entry name" value="TNFRSF1A_N_teleost"/>
</dbReference>
<keyword evidence="4 6" id="KW-1015">Disulfide bond</keyword>
<dbReference type="SMART" id="SM00325">
    <property type="entry name" value="RhoGEF"/>
    <property type="match status" value="1"/>
</dbReference>
<dbReference type="GO" id="GO:0030424">
    <property type="term" value="C:axon"/>
    <property type="evidence" value="ECO:0007669"/>
    <property type="project" value="TreeGrafter"/>
</dbReference>
<feature type="domain" description="Death" evidence="10">
    <location>
        <begin position="339"/>
        <end position="422"/>
    </location>
</feature>
<keyword evidence="8" id="KW-0472">Membrane</keyword>
<dbReference type="CDD" id="cd15834">
    <property type="entry name" value="TNFRSF1A_teleost"/>
    <property type="match status" value="1"/>
</dbReference>
<dbReference type="PROSITE" id="PS50010">
    <property type="entry name" value="DH_2"/>
    <property type="match status" value="1"/>
</dbReference>
<evidence type="ECO:0000259" key="9">
    <source>
        <dbReference type="PROSITE" id="PS50010"/>
    </source>
</evidence>
<feature type="compositionally biased region" description="Polar residues" evidence="7">
    <location>
        <begin position="939"/>
        <end position="963"/>
    </location>
</feature>
<dbReference type="Gene3D" id="2.30.29.30">
    <property type="entry name" value="Pleckstrin-homology domain (PH domain)/Phosphotyrosine-binding domain (PTB)"/>
    <property type="match status" value="1"/>
</dbReference>
<dbReference type="SUPFAM" id="SSF57586">
    <property type="entry name" value="TNF receptor-like"/>
    <property type="match status" value="3"/>
</dbReference>
<dbReference type="InterPro" id="IPR001368">
    <property type="entry name" value="TNFR/NGFR_Cys_rich_reg"/>
</dbReference>
<dbReference type="GO" id="GO:0006915">
    <property type="term" value="P:apoptotic process"/>
    <property type="evidence" value="ECO:0007669"/>
    <property type="project" value="UniProtKB-KW"/>
</dbReference>
<feature type="repeat" description="TNFR-Cys" evidence="6">
    <location>
        <begin position="149"/>
        <end position="190"/>
    </location>
</feature>
<dbReference type="Pfam" id="PF00621">
    <property type="entry name" value="RhoGEF"/>
    <property type="match status" value="1"/>
</dbReference>
<evidence type="ECO:0000256" key="3">
    <source>
        <dbReference type="ARBA" id="ARBA00022737"/>
    </source>
</evidence>
<feature type="disulfide bond" evidence="6">
    <location>
        <begin position="107"/>
        <end position="122"/>
    </location>
</feature>
<dbReference type="PROSITE" id="PS00652">
    <property type="entry name" value="TNFR_NGFR_1"/>
    <property type="match status" value="1"/>
</dbReference>
<feature type="region of interest" description="Disordered" evidence="7">
    <location>
        <begin position="1209"/>
        <end position="1302"/>
    </location>
</feature>
<feature type="domain" description="TNFR-Cys" evidence="11">
    <location>
        <begin position="106"/>
        <end position="148"/>
    </location>
</feature>
<feature type="domain" description="TNFR-Cys" evidence="11">
    <location>
        <begin position="149"/>
        <end position="190"/>
    </location>
</feature>
<dbReference type="SUPFAM" id="SSF48065">
    <property type="entry name" value="DBL homology domain (DH-domain)"/>
    <property type="match status" value="1"/>
</dbReference>
<feature type="domain" description="DH" evidence="9">
    <location>
        <begin position="586"/>
        <end position="726"/>
    </location>
</feature>
<dbReference type="PROSITE" id="PS50050">
    <property type="entry name" value="TNFR_NGFR_2"/>
    <property type="match status" value="2"/>
</dbReference>
<protein>
    <submittedName>
        <fullName evidence="12">Uncharacterized protein</fullName>
    </submittedName>
</protein>
<accession>A0AAV2MC13</accession>
<dbReference type="PANTHER" id="PTHR13217:SF10">
    <property type="entry name" value="PLECKSTRIN HOMOLOGY DOMAIN-CONTAINING FAMILY G MEMBER 6 ISOFORM X1"/>
    <property type="match status" value="1"/>
</dbReference>
<evidence type="ECO:0000256" key="5">
    <source>
        <dbReference type="ARBA" id="ARBA00023180"/>
    </source>
</evidence>
<feature type="transmembrane region" description="Helical" evidence="8">
    <location>
        <begin position="232"/>
        <end position="258"/>
    </location>
</feature>